<dbReference type="Pfam" id="PF14417">
    <property type="entry name" value="MEDS"/>
    <property type="match status" value="1"/>
</dbReference>
<dbReference type="EMBL" id="BNBF01000013">
    <property type="protein sequence ID" value="GHG57579.1"/>
    <property type="molecule type" value="Genomic_DNA"/>
</dbReference>
<keyword evidence="4" id="KW-1185">Reference proteome</keyword>
<gene>
    <name evidence="3" type="ORF">GCM10018980_44290</name>
</gene>
<dbReference type="InterPro" id="IPR036513">
    <property type="entry name" value="STAS_dom_sf"/>
</dbReference>
<reference evidence="4" key="1">
    <citation type="journal article" date="2019" name="Int. J. Syst. Evol. Microbiol.">
        <title>The Global Catalogue of Microorganisms (GCM) 10K type strain sequencing project: providing services to taxonomists for standard genome sequencing and annotation.</title>
        <authorList>
            <consortium name="The Broad Institute Genomics Platform"/>
            <consortium name="The Broad Institute Genome Sequencing Center for Infectious Disease"/>
            <person name="Wu L."/>
            <person name="Ma J."/>
        </authorList>
    </citation>
    <scope>NUCLEOTIDE SEQUENCE [LARGE SCALE GENOMIC DNA]</scope>
    <source>
        <strain evidence="4">JCM 4253</strain>
    </source>
</reference>
<evidence type="ECO:0000313" key="3">
    <source>
        <dbReference type="EMBL" id="GHG57579.1"/>
    </source>
</evidence>
<feature type="domain" description="MlaB-like STAS" evidence="1">
    <location>
        <begin position="203"/>
        <end position="277"/>
    </location>
</feature>
<evidence type="ECO:0000259" key="2">
    <source>
        <dbReference type="Pfam" id="PF14417"/>
    </source>
</evidence>
<evidence type="ECO:0000313" key="4">
    <source>
        <dbReference type="Proteomes" id="UP000619355"/>
    </source>
</evidence>
<feature type="domain" description="MEDS" evidence="2">
    <location>
        <begin position="16"/>
        <end position="176"/>
    </location>
</feature>
<dbReference type="Gene3D" id="3.30.750.24">
    <property type="entry name" value="STAS domain"/>
    <property type="match status" value="1"/>
</dbReference>
<dbReference type="InterPro" id="IPR025847">
    <property type="entry name" value="MEDS_domain"/>
</dbReference>
<evidence type="ECO:0000259" key="1">
    <source>
        <dbReference type="Pfam" id="PF13466"/>
    </source>
</evidence>
<proteinExistence type="predicted"/>
<dbReference type="SUPFAM" id="SSF52091">
    <property type="entry name" value="SpoIIaa-like"/>
    <property type="match status" value="1"/>
</dbReference>
<dbReference type="RefSeq" id="WP_189983978.1">
    <property type="nucleotide sequence ID" value="NZ_BNBF01000013.1"/>
</dbReference>
<comment type="caution">
    <text evidence="3">The sequence shown here is derived from an EMBL/GenBank/DDBJ whole genome shotgun (WGS) entry which is preliminary data.</text>
</comment>
<accession>A0A919EY52</accession>
<dbReference type="Pfam" id="PF13466">
    <property type="entry name" value="STAS_2"/>
    <property type="match status" value="1"/>
</dbReference>
<name>A0A919EY52_9ACTN</name>
<protein>
    <recommendedName>
        <fullName evidence="5">STAS domain-containing protein</fullName>
    </recommendedName>
</protein>
<sequence>MRGATASVDGAAASTRHVAVEYSSDAEWAGHLAEFVRAGLAAGEQVRYFADATDPGLVTRTLTRSGVDAASALRGGQLVVITADETYLTGSRFDPDAMIGLWREAVDGAAAQGFQGLRAIGEMSWGARDLAGAERLLEYELRIHHEVFEQLPLTAWCFYDRRLLAPDELAVLARAHLTRSGAAVRDGEPGLAVAPLAGPPGFRLSGSAGYESRRVTASAAAALAASPAEHLTLDLSALDHLDVAALADLARAVRRRPYDTPVRLLNAPPALHRMLELFPELGDGFQEVSR</sequence>
<evidence type="ECO:0008006" key="5">
    <source>
        <dbReference type="Google" id="ProtNLM"/>
    </source>
</evidence>
<dbReference type="InterPro" id="IPR058548">
    <property type="entry name" value="MlaB-like_STAS"/>
</dbReference>
<organism evidence="3 4">
    <name type="scientific">Streptomyces capoamus</name>
    <dbReference type="NCBI Taxonomy" id="68183"/>
    <lineage>
        <taxon>Bacteria</taxon>
        <taxon>Bacillati</taxon>
        <taxon>Actinomycetota</taxon>
        <taxon>Actinomycetes</taxon>
        <taxon>Kitasatosporales</taxon>
        <taxon>Streptomycetaceae</taxon>
        <taxon>Streptomyces</taxon>
    </lineage>
</organism>
<dbReference type="AlphaFoldDB" id="A0A919EY52"/>
<dbReference type="Proteomes" id="UP000619355">
    <property type="component" value="Unassembled WGS sequence"/>
</dbReference>